<proteinExistence type="predicted"/>
<reference evidence="2 3" key="1">
    <citation type="journal article" date="2007" name="Nature">
        <title>Evolution of genes and genomes on the Drosophila phylogeny.</title>
        <authorList>
            <consortium name="Drosophila 12 Genomes Consortium"/>
            <person name="Clark A.G."/>
            <person name="Eisen M.B."/>
            <person name="Smith D.R."/>
            <person name="Bergman C.M."/>
            <person name="Oliver B."/>
            <person name="Markow T.A."/>
            <person name="Kaufman T.C."/>
            <person name="Kellis M."/>
            <person name="Gelbart W."/>
            <person name="Iyer V.N."/>
            <person name="Pollard D.A."/>
            <person name="Sackton T.B."/>
            <person name="Larracuente A.M."/>
            <person name="Singh N.D."/>
            <person name="Abad J.P."/>
            <person name="Abt D.N."/>
            <person name="Adryan B."/>
            <person name="Aguade M."/>
            <person name="Akashi H."/>
            <person name="Anderson W.W."/>
            <person name="Aquadro C.F."/>
            <person name="Ardell D.H."/>
            <person name="Arguello R."/>
            <person name="Artieri C.G."/>
            <person name="Barbash D.A."/>
            <person name="Barker D."/>
            <person name="Barsanti P."/>
            <person name="Batterham P."/>
            <person name="Batzoglou S."/>
            <person name="Begun D."/>
            <person name="Bhutkar A."/>
            <person name="Blanco E."/>
            <person name="Bosak S.A."/>
            <person name="Bradley R.K."/>
            <person name="Brand A.D."/>
            <person name="Brent M.R."/>
            <person name="Brooks A.N."/>
            <person name="Brown R.H."/>
            <person name="Butlin R.K."/>
            <person name="Caggese C."/>
            <person name="Calvi B.R."/>
            <person name="Bernardo de Carvalho A."/>
            <person name="Caspi A."/>
            <person name="Castrezana S."/>
            <person name="Celniker S.E."/>
            <person name="Chang J.L."/>
            <person name="Chapple C."/>
            <person name="Chatterji S."/>
            <person name="Chinwalla A."/>
            <person name="Civetta A."/>
            <person name="Clifton S.W."/>
            <person name="Comeron J.M."/>
            <person name="Costello J.C."/>
            <person name="Coyne J.A."/>
            <person name="Daub J."/>
            <person name="David R.G."/>
            <person name="Delcher A.L."/>
            <person name="Delehaunty K."/>
            <person name="Do C.B."/>
            <person name="Ebling H."/>
            <person name="Edwards K."/>
            <person name="Eickbush T."/>
            <person name="Evans J.D."/>
            <person name="Filipski A."/>
            <person name="Findeiss S."/>
            <person name="Freyhult E."/>
            <person name="Fulton L."/>
            <person name="Fulton R."/>
            <person name="Garcia A.C."/>
            <person name="Gardiner A."/>
            <person name="Garfield D.A."/>
            <person name="Garvin B.E."/>
            <person name="Gibson G."/>
            <person name="Gilbert D."/>
            <person name="Gnerre S."/>
            <person name="Godfrey J."/>
            <person name="Good R."/>
            <person name="Gotea V."/>
            <person name="Gravely B."/>
            <person name="Greenberg A.J."/>
            <person name="Griffiths-Jones S."/>
            <person name="Gross S."/>
            <person name="Guigo R."/>
            <person name="Gustafson E.A."/>
            <person name="Haerty W."/>
            <person name="Hahn M.W."/>
            <person name="Halligan D.L."/>
            <person name="Halpern A.L."/>
            <person name="Halter G.M."/>
            <person name="Han M.V."/>
            <person name="Heger A."/>
            <person name="Hillier L."/>
            <person name="Hinrichs A.S."/>
            <person name="Holmes I."/>
            <person name="Hoskins R.A."/>
            <person name="Hubisz M.J."/>
            <person name="Hultmark D."/>
            <person name="Huntley M.A."/>
            <person name="Jaffe D.B."/>
            <person name="Jagadeeshan S."/>
            <person name="Jeck W.R."/>
            <person name="Johnson J."/>
            <person name="Jones C.D."/>
            <person name="Jordan W.C."/>
            <person name="Karpen G.H."/>
            <person name="Kataoka E."/>
            <person name="Keightley P.D."/>
            <person name="Kheradpour P."/>
            <person name="Kirkness E.F."/>
            <person name="Koerich L.B."/>
            <person name="Kristiansen K."/>
            <person name="Kudrna D."/>
            <person name="Kulathinal R.J."/>
            <person name="Kumar S."/>
            <person name="Kwok R."/>
            <person name="Lander E."/>
            <person name="Langley C.H."/>
            <person name="Lapoint R."/>
            <person name="Lazzaro B.P."/>
            <person name="Lee S.J."/>
            <person name="Levesque L."/>
            <person name="Li R."/>
            <person name="Lin C.F."/>
            <person name="Lin M.F."/>
            <person name="Lindblad-Toh K."/>
            <person name="Llopart A."/>
            <person name="Long M."/>
            <person name="Low L."/>
            <person name="Lozovsky E."/>
            <person name="Lu J."/>
            <person name="Luo M."/>
            <person name="Machado C.A."/>
            <person name="Makalowski W."/>
            <person name="Marzo M."/>
            <person name="Matsuda M."/>
            <person name="Matzkin L."/>
            <person name="McAllister B."/>
            <person name="McBride C.S."/>
            <person name="McKernan B."/>
            <person name="McKernan K."/>
            <person name="Mendez-Lago M."/>
            <person name="Minx P."/>
            <person name="Mollenhauer M.U."/>
            <person name="Montooth K."/>
            <person name="Mount S.M."/>
            <person name="Mu X."/>
            <person name="Myers E."/>
            <person name="Negre B."/>
            <person name="Newfeld S."/>
            <person name="Nielsen R."/>
            <person name="Noor M.A."/>
            <person name="O'Grady P."/>
            <person name="Pachter L."/>
            <person name="Papaceit M."/>
            <person name="Parisi M.J."/>
            <person name="Parisi M."/>
            <person name="Parts L."/>
            <person name="Pedersen J.S."/>
            <person name="Pesole G."/>
            <person name="Phillippy A.M."/>
            <person name="Ponting C.P."/>
            <person name="Pop M."/>
            <person name="Porcelli D."/>
            <person name="Powell J.R."/>
            <person name="Prohaska S."/>
            <person name="Pruitt K."/>
            <person name="Puig M."/>
            <person name="Quesneville H."/>
            <person name="Ram K.R."/>
            <person name="Rand D."/>
            <person name="Rasmussen M.D."/>
            <person name="Reed L.K."/>
            <person name="Reenan R."/>
            <person name="Reily A."/>
            <person name="Remington K.A."/>
            <person name="Rieger T.T."/>
            <person name="Ritchie M.G."/>
            <person name="Robin C."/>
            <person name="Rogers Y.H."/>
            <person name="Rohde C."/>
            <person name="Rozas J."/>
            <person name="Rubenfield M.J."/>
            <person name="Ruiz A."/>
            <person name="Russo S."/>
            <person name="Salzberg S.L."/>
            <person name="Sanchez-Gracia A."/>
            <person name="Saranga D.J."/>
            <person name="Sato H."/>
            <person name="Schaeffer S.W."/>
            <person name="Schatz M.C."/>
            <person name="Schlenke T."/>
            <person name="Schwartz R."/>
            <person name="Segarra C."/>
            <person name="Singh R.S."/>
            <person name="Sirot L."/>
            <person name="Sirota M."/>
            <person name="Sisneros N.B."/>
            <person name="Smith C.D."/>
            <person name="Smith T.F."/>
            <person name="Spieth J."/>
            <person name="Stage D.E."/>
            <person name="Stark A."/>
            <person name="Stephan W."/>
            <person name="Strausberg R.L."/>
            <person name="Strempel S."/>
            <person name="Sturgill D."/>
            <person name="Sutton G."/>
            <person name="Sutton G.G."/>
            <person name="Tao W."/>
            <person name="Teichmann S."/>
            <person name="Tobari Y.N."/>
            <person name="Tomimura Y."/>
            <person name="Tsolas J.M."/>
            <person name="Valente V.L."/>
            <person name="Venter E."/>
            <person name="Venter J.C."/>
            <person name="Vicario S."/>
            <person name="Vieira F.G."/>
            <person name="Vilella A.J."/>
            <person name="Villasante A."/>
            <person name="Walenz B."/>
            <person name="Wang J."/>
            <person name="Wasserman M."/>
            <person name="Watts T."/>
            <person name="Wilson D."/>
            <person name="Wilson R.K."/>
            <person name="Wing R.A."/>
            <person name="Wolfner M.F."/>
            <person name="Wong A."/>
            <person name="Wong G.K."/>
            <person name="Wu C.I."/>
            <person name="Wu G."/>
            <person name="Yamamoto D."/>
            <person name="Yang H.P."/>
            <person name="Yang S.P."/>
            <person name="Yorke J.A."/>
            <person name="Yoshida K."/>
            <person name="Zdobnov E."/>
            <person name="Zhang P."/>
            <person name="Zhang Y."/>
            <person name="Zimin A.V."/>
            <person name="Baldwin J."/>
            <person name="Abdouelleil A."/>
            <person name="Abdulkadir J."/>
            <person name="Abebe A."/>
            <person name="Abera B."/>
            <person name="Abreu J."/>
            <person name="Acer S.C."/>
            <person name="Aftuck L."/>
            <person name="Alexander A."/>
            <person name="An P."/>
            <person name="Anderson E."/>
            <person name="Anderson S."/>
            <person name="Arachi H."/>
            <person name="Azer M."/>
            <person name="Bachantsang P."/>
            <person name="Barry A."/>
            <person name="Bayul T."/>
            <person name="Berlin A."/>
            <person name="Bessette D."/>
            <person name="Bloom T."/>
            <person name="Blye J."/>
            <person name="Boguslavskiy L."/>
            <person name="Bonnet C."/>
            <person name="Boukhgalter B."/>
            <person name="Bourzgui I."/>
            <person name="Brown A."/>
            <person name="Cahill P."/>
            <person name="Channer S."/>
            <person name="Cheshatsang Y."/>
            <person name="Chuda L."/>
            <person name="Citroen M."/>
            <person name="Collymore A."/>
            <person name="Cooke P."/>
            <person name="Costello M."/>
            <person name="D'Aco K."/>
            <person name="Daza R."/>
            <person name="De Haan G."/>
            <person name="DeGray S."/>
            <person name="DeMaso C."/>
            <person name="Dhargay N."/>
            <person name="Dooley K."/>
            <person name="Dooley E."/>
            <person name="Doricent M."/>
            <person name="Dorje P."/>
            <person name="Dorjee K."/>
            <person name="Dupes A."/>
            <person name="Elong R."/>
            <person name="Falk J."/>
            <person name="Farina A."/>
            <person name="Faro S."/>
            <person name="Ferguson D."/>
            <person name="Fisher S."/>
            <person name="Foley C.D."/>
            <person name="Franke A."/>
            <person name="Friedrich D."/>
            <person name="Gadbois L."/>
            <person name="Gearin G."/>
            <person name="Gearin C.R."/>
            <person name="Giannoukos G."/>
            <person name="Goode T."/>
            <person name="Graham J."/>
            <person name="Grandbois E."/>
            <person name="Grewal S."/>
            <person name="Gyaltsen K."/>
            <person name="Hafez N."/>
            <person name="Hagos B."/>
            <person name="Hall J."/>
            <person name="Henson C."/>
            <person name="Hollinger A."/>
            <person name="Honan T."/>
            <person name="Huard M.D."/>
            <person name="Hughes L."/>
            <person name="Hurhula B."/>
            <person name="Husby M.E."/>
            <person name="Kamat A."/>
            <person name="Kanga B."/>
            <person name="Kashin S."/>
            <person name="Khazanovich D."/>
            <person name="Kisner P."/>
            <person name="Lance K."/>
            <person name="Lara M."/>
            <person name="Lee W."/>
            <person name="Lennon N."/>
            <person name="Letendre F."/>
            <person name="LeVine R."/>
            <person name="Lipovsky A."/>
            <person name="Liu X."/>
            <person name="Liu J."/>
            <person name="Liu S."/>
            <person name="Lokyitsang T."/>
            <person name="Lokyitsang Y."/>
            <person name="Lubonja R."/>
            <person name="Lui A."/>
            <person name="MacDonald P."/>
            <person name="Magnisalis V."/>
            <person name="Maru K."/>
            <person name="Matthews C."/>
            <person name="McCusker W."/>
            <person name="McDonough S."/>
            <person name="Mehta T."/>
            <person name="Meldrim J."/>
            <person name="Meneus L."/>
            <person name="Mihai O."/>
            <person name="Mihalev A."/>
            <person name="Mihova T."/>
            <person name="Mittelman R."/>
            <person name="Mlenga V."/>
            <person name="Montmayeur A."/>
            <person name="Mulrain L."/>
            <person name="Navidi A."/>
            <person name="Naylor J."/>
            <person name="Negash T."/>
            <person name="Nguyen T."/>
            <person name="Nguyen N."/>
            <person name="Nicol R."/>
            <person name="Norbu C."/>
            <person name="Norbu N."/>
            <person name="Novod N."/>
            <person name="O'Neill B."/>
            <person name="Osman S."/>
            <person name="Markiewicz E."/>
            <person name="Oyono O.L."/>
            <person name="Patti C."/>
            <person name="Phunkhang P."/>
            <person name="Pierre F."/>
            <person name="Priest M."/>
            <person name="Raghuraman S."/>
            <person name="Rege F."/>
            <person name="Reyes R."/>
            <person name="Rise C."/>
            <person name="Rogov P."/>
            <person name="Ross K."/>
            <person name="Ryan E."/>
            <person name="Settipalli S."/>
            <person name="Shea T."/>
            <person name="Sherpa N."/>
            <person name="Shi L."/>
            <person name="Shih D."/>
            <person name="Sparrow T."/>
            <person name="Spaulding J."/>
            <person name="Stalker J."/>
            <person name="Stange-Thomann N."/>
            <person name="Stavropoulos S."/>
            <person name="Stone C."/>
            <person name="Strader C."/>
            <person name="Tesfaye S."/>
            <person name="Thomson T."/>
            <person name="Thoulutsang Y."/>
            <person name="Thoulutsang D."/>
            <person name="Topham K."/>
            <person name="Topping I."/>
            <person name="Tsamla T."/>
            <person name="Vassiliev H."/>
            <person name="Vo A."/>
            <person name="Wangchuk T."/>
            <person name="Wangdi T."/>
            <person name="Weiand M."/>
            <person name="Wilkinson J."/>
            <person name="Wilson A."/>
            <person name="Yadav S."/>
            <person name="Young G."/>
            <person name="Yu Q."/>
            <person name="Zembek L."/>
            <person name="Zhong D."/>
            <person name="Zimmer A."/>
            <person name="Zwirko Z."/>
            <person name="Jaffe D.B."/>
            <person name="Alvarez P."/>
            <person name="Brockman W."/>
            <person name="Butler J."/>
            <person name="Chin C."/>
            <person name="Gnerre S."/>
            <person name="Grabherr M."/>
            <person name="Kleber M."/>
            <person name="Mauceli E."/>
            <person name="MacCallum I."/>
        </authorList>
    </citation>
    <scope>NUCLEOTIDE SEQUENCE [LARGE SCALE GENOMIC DNA]</scope>
    <source>
        <strain evidence="3">Tucson 15287-2541.00</strain>
    </source>
</reference>
<feature type="compositionally biased region" description="Low complexity" evidence="1">
    <location>
        <begin position="7"/>
        <end position="16"/>
    </location>
</feature>
<organism evidence="3">
    <name type="scientific">Drosophila grimshawi</name>
    <name type="common">Hawaiian fruit fly</name>
    <name type="synonym">Idiomyia grimshawi</name>
    <dbReference type="NCBI Taxonomy" id="7222"/>
    <lineage>
        <taxon>Eukaryota</taxon>
        <taxon>Metazoa</taxon>
        <taxon>Ecdysozoa</taxon>
        <taxon>Arthropoda</taxon>
        <taxon>Hexapoda</taxon>
        <taxon>Insecta</taxon>
        <taxon>Pterygota</taxon>
        <taxon>Neoptera</taxon>
        <taxon>Endopterygota</taxon>
        <taxon>Diptera</taxon>
        <taxon>Brachycera</taxon>
        <taxon>Muscomorpha</taxon>
        <taxon>Ephydroidea</taxon>
        <taxon>Drosophilidae</taxon>
        <taxon>Drosophila</taxon>
        <taxon>Hawaiian Drosophila</taxon>
    </lineage>
</organism>
<dbReference type="KEGG" id="dgr:6562465"/>
<keyword evidence="3" id="KW-1185">Reference proteome</keyword>
<name>B4JCC5_DROGR</name>
<dbReference type="eggNOG" id="ENOG502T8Q1">
    <property type="taxonomic scope" value="Eukaryota"/>
</dbReference>
<feature type="compositionally biased region" description="Acidic residues" evidence="1">
    <location>
        <begin position="26"/>
        <end position="52"/>
    </location>
</feature>
<feature type="region of interest" description="Disordered" evidence="1">
    <location>
        <begin position="1"/>
        <end position="84"/>
    </location>
</feature>
<feature type="region of interest" description="Disordered" evidence="1">
    <location>
        <begin position="96"/>
        <end position="134"/>
    </location>
</feature>
<dbReference type="OrthoDB" id="6346805at2759"/>
<gene>
    <name evidence="2" type="primary">Dgri\GH10137</name>
    <name evidence="2" type="ORF">Dgri_GH10137</name>
</gene>
<evidence type="ECO:0000256" key="1">
    <source>
        <dbReference type="SAM" id="MobiDB-lite"/>
    </source>
</evidence>
<dbReference type="InParanoid" id="B4JCC5"/>
<evidence type="ECO:0000313" key="3">
    <source>
        <dbReference type="Proteomes" id="UP000001070"/>
    </source>
</evidence>
<dbReference type="Proteomes" id="UP000001070">
    <property type="component" value="Unassembled WGS sequence"/>
</dbReference>
<accession>B4JCC5</accession>
<dbReference type="HOGENOM" id="CLU_1251808_0_0_1"/>
<sequence length="221" mass="25275">MSDLMEDVQLQQVEQQLELEEHTPQPEEEQQEQEQQEEQQLEVQQEIEEAEEQQLQQLTQDVDTMAHNEEAVTETETETEMPLYDRDSLIENFANDDETNFESSHLVERESLMQREREELESSDDEDANANPIEMSDTFNDEWATLDAADPANDLDNSIDAFESYLPVDISNDIAVNDVAAANPDYPYNPDAEVFELSPSAIAAMSKFEKLSLKTPTPLLK</sequence>
<feature type="compositionally biased region" description="Basic and acidic residues" evidence="1">
    <location>
        <begin position="105"/>
        <end position="120"/>
    </location>
</feature>
<dbReference type="AlphaFoldDB" id="B4JCC5"/>
<dbReference type="OMA" id="MAHNEET"/>
<dbReference type="SMR" id="B4JCC5"/>
<dbReference type="EMBL" id="CH916368">
    <property type="protein sequence ID" value="EDW04158.1"/>
    <property type="molecule type" value="Genomic_DNA"/>
</dbReference>
<evidence type="ECO:0000313" key="2">
    <source>
        <dbReference type="EMBL" id="EDW04158.1"/>
    </source>
</evidence>
<protein>
    <submittedName>
        <fullName evidence="2">GH10137</fullName>
    </submittedName>
</protein>